<evidence type="ECO:0000256" key="1">
    <source>
        <dbReference type="ARBA" id="ARBA00004651"/>
    </source>
</evidence>
<feature type="transmembrane region" description="Helical" evidence="6">
    <location>
        <begin position="327"/>
        <end position="349"/>
    </location>
</feature>
<keyword evidence="3 6" id="KW-0812">Transmembrane</keyword>
<dbReference type="Pfam" id="PF03739">
    <property type="entry name" value="LptF_LptG"/>
    <property type="match status" value="1"/>
</dbReference>
<feature type="transmembrane region" description="Helical" evidence="6">
    <location>
        <begin position="89"/>
        <end position="111"/>
    </location>
</feature>
<name>B4RE37_PHEZH</name>
<keyword evidence="2" id="KW-1003">Cell membrane</keyword>
<protein>
    <recommendedName>
        <fullName evidence="9">Permease</fullName>
    </recommendedName>
</protein>
<dbReference type="RefSeq" id="WP_012522612.1">
    <property type="nucleotide sequence ID" value="NC_011144.1"/>
</dbReference>
<keyword evidence="5 6" id="KW-0472">Membrane</keyword>
<feature type="transmembrane region" description="Helical" evidence="6">
    <location>
        <begin position="48"/>
        <end position="68"/>
    </location>
</feature>
<dbReference type="AlphaFoldDB" id="B4RE37"/>
<feature type="transmembrane region" description="Helical" evidence="6">
    <location>
        <begin position="298"/>
        <end position="315"/>
    </location>
</feature>
<evidence type="ECO:0000313" key="8">
    <source>
        <dbReference type="Proteomes" id="UP000001868"/>
    </source>
</evidence>
<evidence type="ECO:0000256" key="4">
    <source>
        <dbReference type="ARBA" id="ARBA00022989"/>
    </source>
</evidence>
<keyword evidence="4 6" id="KW-1133">Transmembrane helix</keyword>
<evidence type="ECO:0008006" key="9">
    <source>
        <dbReference type="Google" id="ProtNLM"/>
    </source>
</evidence>
<dbReference type="EMBL" id="CP000747">
    <property type="protein sequence ID" value="ACG78470.1"/>
    <property type="molecule type" value="Genomic_DNA"/>
</dbReference>
<evidence type="ECO:0000256" key="5">
    <source>
        <dbReference type="ARBA" id="ARBA00023136"/>
    </source>
</evidence>
<evidence type="ECO:0000256" key="2">
    <source>
        <dbReference type="ARBA" id="ARBA00022475"/>
    </source>
</evidence>
<dbReference type="OrthoDB" id="7057792at2"/>
<comment type="subcellular location">
    <subcellularLocation>
        <location evidence="1">Cell membrane</location>
        <topology evidence="1">Multi-pass membrane protein</topology>
    </subcellularLocation>
</comment>
<evidence type="ECO:0000256" key="3">
    <source>
        <dbReference type="ARBA" id="ARBA00022692"/>
    </source>
</evidence>
<dbReference type="GO" id="GO:0043190">
    <property type="term" value="C:ATP-binding cassette (ABC) transporter complex"/>
    <property type="evidence" value="ECO:0007669"/>
    <property type="project" value="TreeGrafter"/>
</dbReference>
<dbReference type="HOGENOM" id="CLU_028799_3_0_5"/>
<keyword evidence="8" id="KW-1185">Reference proteome</keyword>
<evidence type="ECO:0000256" key="6">
    <source>
        <dbReference type="SAM" id="Phobius"/>
    </source>
</evidence>
<dbReference type="KEGG" id="pzu:PHZ_c2059"/>
<dbReference type="InterPro" id="IPR005495">
    <property type="entry name" value="LptG/LptF_permease"/>
</dbReference>
<dbReference type="PANTHER" id="PTHR33529">
    <property type="entry name" value="SLR0882 PROTEIN-RELATED"/>
    <property type="match status" value="1"/>
</dbReference>
<reference evidence="7 8" key="1">
    <citation type="journal article" date="2008" name="BMC Genomics">
        <title>Complete genome of Phenylobacterium zucineum - a novel facultative intracellular bacterium isolated from human erythroleukemia cell line K562.</title>
        <authorList>
            <person name="Luo Y."/>
            <person name="Xu X."/>
            <person name="Ding Z."/>
            <person name="Liu Z."/>
            <person name="Zhang B."/>
            <person name="Yan Z."/>
            <person name="Sun J."/>
            <person name="Hu S."/>
            <person name="Hu X."/>
        </authorList>
    </citation>
    <scope>NUCLEOTIDE SEQUENCE [LARGE SCALE GENOMIC DNA]</scope>
    <source>
        <strain evidence="7 8">HLK1</strain>
    </source>
</reference>
<gene>
    <name evidence="7" type="ordered locus">PHZ_c2059</name>
</gene>
<dbReference type="Proteomes" id="UP000001868">
    <property type="component" value="Chromosome"/>
</dbReference>
<dbReference type="STRING" id="450851.PHZ_c2059"/>
<proteinExistence type="predicted"/>
<dbReference type="eggNOG" id="COG0795">
    <property type="taxonomic scope" value="Bacteria"/>
</dbReference>
<accession>B4RE37</accession>
<dbReference type="PANTHER" id="PTHR33529:SF2">
    <property type="entry name" value="LIPOPOLYSACCHARIDE EXPORT SYSTEM PERMEASE PROTEIN LPTG"/>
    <property type="match status" value="1"/>
</dbReference>
<dbReference type="GO" id="GO:0015920">
    <property type="term" value="P:lipopolysaccharide transport"/>
    <property type="evidence" value="ECO:0007669"/>
    <property type="project" value="TreeGrafter"/>
</dbReference>
<sequence length="386" mass="42016">MAFWPMVGATAVTLVALLLERILRLLDLLSESSERFTFVAQLAVNLVPHYVGLTLPAAFFIALIIVVNRMNQASEIDALLAAGVSLTRLAAPYLVLAGVLSFLTLIVFGALQPYSRYAYRAVLHAAQNAGWSGQVPEGTIIAPNDDLIMTTDQADAAGQRLTRVFIRRLTPEGREEVTTAGVAELRRTADGKNVTLMLKDGQQLRFNRRGEPELLSFEDFTMQLPLSGPARLLRARGGDERELNLFELAKKANDPQSVIPRETLLAELYGRLARALALPLLPLLAVPLGLSAKRSGRAPGVIVGGILLLAFHHLIQLGQSFAETGRAPAEAGVGIPFVAFAAICFTVFLTSRKRPGETPVGRVMEHLANVIVRVRKRVKLRRKALP</sequence>
<organism evidence="7 8">
    <name type="scientific">Phenylobacterium zucineum (strain HLK1)</name>
    <dbReference type="NCBI Taxonomy" id="450851"/>
    <lineage>
        <taxon>Bacteria</taxon>
        <taxon>Pseudomonadati</taxon>
        <taxon>Pseudomonadota</taxon>
        <taxon>Alphaproteobacteria</taxon>
        <taxon>Caulobacterales</taxon>
        <taxon>Caulobacteraceae</taxon>
        <taxon>Phenylobacterium</taxon>
    </lineage>
</organism>
<evidence type="ECO:0000313" key="7">
    <source>
        <dbReference type="EMBL" id="ACG78470.1"/>
    </source>
</evidence>